<sequence length="175" mass="17247">MTSSRTRTAVGARAALVGAAVVATAAATALTAAPADAAPPGAVTISGTPISVVQWPAIGLQFSGLVVPMPALGNVTAATTGTRGRTRLAAPFPATTCSASGGGALVSINWLNTTNGRSGNATVKPCTNFLDPTPRYRDVATGSGQIVLSTHLIGSRPYPNAAQPSLPGVGGFLAP</sequence>
<dbReference type="PROSITE" id="PS51318">
    <property type="entry name" value="TAT"/>
    <property type="match status" value="1"/>
</dbReference>
<protein>
    <recommendedName>
        <fullName evidence="4">Secreted protein</fullName>
    </recommendedName>
</protein>
<organism evidence="2 3">
    <name type="scientific">Gordonia phosphorivorans</name>
    <dbReference type="NCBI Taxonomy" id="1056982"/>
    <lineage>
        <taxon>Bacteria</taxon>
        <taxon>Bacillati</taxon>
        <taxon>Actinomycetota</taxon>
        <taxon>Actinomycetes</taxon>
        <taxon>Mycobacteriales</taxon>
        <taxon>Gordoniaceae</taxon>
        <taxon>Gordonia</taxon>
    </lineage>
</organism>
<name>A0ABV6H874_9ACTN</name>
<dbReference type="InterPro" id="IPR006311">
    <property type="entry name" value="TAT_signal"/>
</dbReference>
<keyword evidence="3" id="KW-1185">Reference proteome</keyword>
<gene>
    <name evidence="2" type="ORF">ACFFJD_09485</name>
</gene>
<evidence type="ECO:0000313" key="2">
    <source>
        <dbReference type="EMBL" id="MFC0315080.1"/>
    </source>
</evidence>
<evidence type="ECO:0000313" key="3">
    <source>
        <dbReference type="Proteomes" id="UP001589783"/>
    </source>
</evidence>
<accession>A0ABV6H874</accession>
<keyword evidence="1" id="KW-0732">Signal</keyword>
<dbReference type="Proteomes" id="UP001589783">
    <property type="component" value="Unassembled WGS sequence"/>
</dbReference>
<dbReference type="RefSeq" id="WP_382363463.1">
    <property type="nucleotide sequence ID" value="NZ_JBHLWV010000020.1"/>
</dbReference>
<feature type="signal peptide" evidence="1">
    <location>
        <begin position="1"/>
        <end position="37"/>
    </location>
</feature>
<feature type="chain" id="PRO_5047420038" description="Secreted protein" evidence="1">
    <location>
        <begin position="38"/>
        <end position="175"/>
    </location>
</feature>
<proteinExistence type="predicted"/>
<evidence type="ECO:0008006" key="4">
    <source>
        <dbReference type="Google" id="ProtNLM"/>
    </source>
</evidence>
<evidence type="ECO:0000256" key="1">
    <source>
        <dbReference type="SAM" id="SignalP"/>
    </source>
</evidence>
<comment type="caution">
    <text evidence="2">The sequence shown here is derived from an EMBL/GenBank/DDBJ whole genome shotgun (WGS) entry which is preliminary data.</text>
</comment>
<dbReference type="EMBL" id="JBHLWV010000020">
    <property type="protein sequence ID" value="MFC0315080.1"/>
    <property type="molecule type" value="Genomic_DNA"/>
</dbReference>
<reference evidence="2 3" key="1">
    <citation type="submission" date="2024-09" db="EMBL/GenBank/DDBJ databases">
        <authorList>
            <person name="Sun Q."/>
            <person name="Mori K."/>
        </authorList>
    </citation>
    <scope>NUCLEOTIDE SEQUENCE [LARGE SCALE GENOMIC DNA]</scope>
    <source>
        <strain evidence="2 3">CCM 7957</strain>
    </source>
</reference>